<feature type="transmembrane region" description="Helical" evidence="1">
    <location>
        <begin position="76"/>
        <end position="98"/>
    </location>
</feature>
<sequence length="138" mass="15113">MTENGTEKLLIFIRSLISLSVGMVVAMLILAMAFWLQSLLLDDLRHDSVVSIISFLVPFLFGGIATGLANWTRKPLVTVAHGLLFGVLYLAMFIWGWIQSEEIGLGLISGLVSGGLVLAAVGSLPGLWMRLRFLRRRG</sequence>
<keyword evidence="1" id="KW-1133">Transmembrane helix</keyword>
<feature type="transmembrane region" description="Helical" evidence="1">
    <location>
        <begin position="104"/>
        <end position="128"/>
    </location>
</feature>
<protein>
    <recommendedName>
        <fullName evidence="4">TIGR04086 family membrane protein</fullName>
    </recommendedName>
</protein>
<keyword evidence="1" id="KW-0472">Membrane</keyword>
<keyword evidence="1" id="KW-0812">Transmembrane</keyword>
<dbReference type="Proteomes" id="UP001239019">
    <property type="component" value="Unassembled WGS sequence"/>
</dbReference>
<organism evidence="2 3">
    <name type="scientific">Natronospira bacteriovora</name>
    <dbReference type="NCBI Taxonomy" id="3069753"/>
    <lineage>
        <taxon>Bacteria</taxon>
        <taxon>Pseudomonadati</taxon>
        <taxon>Pseudomonadota</taxon>
        <taxon>Gammaproteobacteria</taxon>
        <taxon>Natronospirales</taxon>
        <taxon>Natronospiraceae</taxon>
        <taxon>Natronospira</taxon>
    </lineage>
</organism>
<evidence type="ECO:0000313" key="2">
    <source>
        <dbReference type="EMBL" id="MDQ2069692.1"/>
    </source>
</evidence>
<gene>
    <name evidence="2" type="ORF">RBH19_07395</name>
</gene>
<dbReference type="RefSeq" id="WP_306728192.1">
    <property type="nucleotide sequence ID" value="NZ_JAVDDT010000004.1"/>
</dbReference>
<evidence type="ECO:0008006" key="4">
    <source>
        <dbReference type="Google" id="ProtNLM"/>
    </source>
</evidence>
<accession>A0ABU0W6W1</accession>
<keyword evidence="3" id="KW-1185">Reference proteome</keyword>
<comment type="caution">
    <text evidence="2">The sequence shown here is derived from an EMBL/GenBank/DDBJ whole genome shotgun (WGS) entry which is preliminary data.</text>
</comment>
<dbReference type="EMBL" id="JAVDDT010000004">
    <property type="protein sequence ID" value="MDQ2069692.1"/>
    <property type="molecule type" value="Genomic_DNA"/>
</dbReference>
<name>A0ABU0W6W1_9GAMM</name>
<evidence type="ECO:0000256" key="1">
    <source>
        <dbReference type="SAM" id="Phobius"/>
    </source>
</evidence>
<reference evidence="2 3" key="1">
    <citation type="submission" date="2023-08" db="EMBL/GenBank/DDBJ databases">
        <title>Whole-genome sequencing of halo(alkali)philic microorganisms from hypersaline lakes.</title>
        <authorList>
            <person name="Sorokin D.Y."/>
            <person name="Abbas B."/>
            <person name="Merkel A.Y."/>
        </authorList>
    </citation>
    <scope>NUCLEOTIDE SEQUENCE [LARGE SCALE GENOMIC DNA]</scope>
    <source>
        <strain evidence="2 3">AB-CW4</strain>
    </source>
</reference>
<feature type="transmembrane region" description="Helical" evidence="1">
    <location>
        <begin position="48"/>
        <end position="69"/>
    </location>
</feature>
<evidence type="ECO:0000313" key="3">
    <source>
        <dbReference type="Proteomes" id="UP001239019"/>
    </source>
</evidence>
<feature type="transmembrane region" description="Helical" evidence="1">
    <location>
        <begin position="12"/>
        <end position="36"/>
    </location>
</feature>
<proteinExistence type="predicted"/>